<protein>
    <submittedName>
        <fullName evidence="3">Uncharacterized protein</fullName>
    </submittedName>
</protein>
<dbReference type="AlphaFoldDB" id="A0A9P0LN30"/>
<feature type="signal peptide" evidence="2">
    <location>
        <begin position="1"/>
        <end position="18"/>
    </location>
</feature>
<dbReference type="EMBL" id="CAKOFQ010007476">
    <property type="protein sequence ID" value="CAH2001936.1"/>
    <property type="molecule type" value="Genomic_DNA"/>
</dbReference>
<dbReference type="OrthoDB" id="7686329at2759"/>
<feature type="chain" id="PRO_5040340149" evidence="2">
    <location>
        <begin position="19"/>
        <end position="244"/>
    </location>
</feature>
<keyword evidence="4" id="KW-1185">Reference proteome</keyword>
<comment type="caution">
    <text evidence="3">The sequence shown here is derived from an EMBL/GenBank/DDBJ whole genome shotgun (WGS) entry which is preliminary data.</text>
</comment>
<sequence length="244" mass="27150">MRLIVLQFILLLATAAVAYPARNSKGDATKVLYDQRQEGAWNVRADLDNFVILLIPTPMLAATTSPSSGSTSQPSSASLLDLLTKSLPKGARLKRVKHVKKHHQESESNESQVDSNEPVESNEPTATLETQHFIESKTAPYHVDISKTKTHLDVVDSSTEGLAKIWKNGPLKQKRNARAFLLTVPDEKIIVTLEQDTIGDEKKDVKNNVRKEENTLKLLGAEYEQCGPGLYRDNKGICRMYKNV</sequence>
<name>A0A9P0LN30_ACAOB</name>
<reference evidence="3" key="1">
    <citation type="submission" date="2022-03" db="EMBL/GenBank/DDBJ databases">
        <authorList>
            <person name="Sayadi A."/>
        </authorList>
    </citation>
    <scope>NUCLEOTIDE SEQUENCE</scope>
</reference>
<accession>A0A9P0LN30</accession>
<keyword evidence="2" id="KW-0732">Signal</keyword>
<proteinExistence type="predicted"/>
<organism evidence="3 4">
    <name type="scientific">Acanthoscelides obtectus</name>
    <name type="common">Bean weevil</name>
    <name type="synonym">Bruchus obtectus</name>
    <dbReference type="NCBI Taxonomy" id="200917"/>
    <lineage>
        <taxon>Eukaryota</taxon>
        <taxon>Metazoa</taxon>
        <taxon>Ecdysozoa</taxon>
        <taxon>Arthropoda</taxon>
        <taxon>Hexapoda</taxon>
        <taxon>Insecta</taxon>
        <taxon>Pterygota</taxon>
        <taxon>Neoptera</taxon>
        <taxon>Endopterygota</taxon>
        <taxon>Coleoptera</taxon>
        <taxon>Polyphaga</taxon>
        <taxon>Cucujiformia</taxon>
        <taxon>Chrysomeloidea</taxon>
        <taxon>Chrysomelidae</taxon>
        <taxon>Bruchinae</taxon>
        <taxon>Bruchini</taxon>
        <taxon>Acanthoscelides</taxon>
    </lineage>
</organism>
<dbReference type="Proteomes" id="UP001152888">
    <property type="component" value="Unassembled WGS sequence"/>
</dbReference>
<gene>
    <name evidence="3" type="ORF">ACAOBT_LOCUS26528</name>
</gene>
<feature type="compositionally biased region" description="Polar residues" evidence="1">
    <location>
        <begin position="109"/>
        <end position="125"/>
    </location>
</feature>
<evidence type="ECO:0000313" key="4">
    <source>
        <dbReference type="Proteomes" id="UP001152888"/>
    </source>
</evidence>
<evidence type="ECO:0000256" key="1">
    <source>
        <dbReference type="SAM" id="MobiDB-lite"/>
    </source>
</evidence>
<feature type="region of interest" description="Disordered" evidence="1">
    <location>
        <begin position="96"/>
        <end position="125"/>
    </location>
</feature>
<evidence type="ECO:0000256" key="2">
    <source>
        <dbReference type="SAM" id="SignalP"/>
    </source>
</evidence>
<evidence type="ECO:0000313" key="3">
    <source>
        <dbReference type="EMBL" id="CAH2001936.1"/>
    </source>
</evidence>